<proteinExistence type="inferred from homology"/>
<name>A0A846ZKR8_9GAMM</name>
<evidence type="ECO:0000256" key="1">
    <source>
        <dbReference type="ARBA" id="ARBA00006484"/>
    </source>
</evidence>
<evidence type="ECO:0000313" key="4">
    <source>
        <dbReference type="Proteomes" id="UP000541636"/>
    </source>
</evidence>
<dbReference type="AlphaFoldDB" id="A0A846ZKR8"/>
<gene>
    <name evidence="3" type="ORF">HF690_05345</name>
</gene>
<reference evidence="3 4" key="1">
    <citation type="journal article" date="2017" name="Int. J. Syst. Evol. Microbiol.">
        <title>Oleiagrimonas citrea sp. nov., a marine bacterium isolated from tidal flat sediment and emended description of the genus Oleiagrimonas Fang et al. 2015 and Oleiagrimonas soli.</title>
        <authorList>
            <person name="Yang S.H."/>
            <person name="Seo H.S."/>
            <person name="Seong C.N."/>
            <person name="Kwon K.K."/>
        </authorList>
    </citation>
    <scope>NUCLEOTIDE SEQUENCE [LARGE SCALE GENOMIC DNA]</scope>
    <source>
        <strain evidence="3 4">MEBiC09124</strain>
    </source>
</reference>
<evidence type="ECO:0000256" key="2">
    <source>
        <dbReference type="RuleBase" id="RU000363"/>
    </source>
</evidence>
<dbReference type="PANTHER" id="PTHR42760:SF78">
    <property type="entry name" value="3-OXOACYL-[ACYL-CARRIER-PROTEIN] REDUCTASE [NADH]"/>
    <property type="match status" value="1"/>
</dbReference>
<dbReference type="PANTHER" id="PTHR42760">
    <property type="entry name" value="SHORT-CHAIN DEHYDROGENASES/REDUCTASES FAMILY MEMBER"/>
    <property type="match status" value="1"/>
</dbReference>
<accession>A0A846ZKR8</accession>
<comment type="similarity">
    <text evidence="1 2">Belongs to the short-chain dehydrogenases/reductases (SDR) family.</text>
</comment>
<organism evidence="3 4">
    <name type="scientific">Oleiagrimonas citrea</name>
    <dbReference type="NCBI Taxonomy" id="1665687"/>
    <lineage>
        <taxon>Bacteria</taxon>
        <taxon>Pseudomonadati</taxon>
        <taxon>Pseudomonadota</taxon>
        <taxon>Gammaproteobacteria</taxon>
        <taxon>Lysobacterales</taxon>
        <taxon>Rhodanobacteraceae</taxon>
        <taxon>Oleiagrimonas</taxon>
    </lineage>
</organism>
<dbReference type="InterPro" id="IPR002347">
    <property type="entry name" value="SDR_fam"/>
</dbReference>
<protein>
    <submittedName>
        <fullName evidence="3">SDR family NAD(P)-dependent oxidoreductase</fullName>
    </submittedName>
</protein>
<evidence type="ECO:0000313" key="3">
    <source>
        <dbReference type="EMBL" id="NKZ38382.1"/>
    </source>
</evidence>
<dbReference type="GO" id="GO:0016616">
    <property type="term" value="F:oxidoreductase activity, acting on the CH-OH group of donors, NAD or NADP as acceptor"/>
    <property type="evidence" value="ECO:0007669"/>
    <property type="project" value="TreeGrafter"/>
</dbReference>
<sequence length="234" mass="24261">MPRLHDRVIAVTGANRGIGLATAQALLAAGGIVWAGVRDPVRMPALPGMQDGCVRRLDVTDAMQCEAFVADALERFGRLDGLVNNAGMLPDEGLDALSLDEVTLREVLETNLLGAWRLCKLVLPAMVRAGHGRIVNIGSGWGEASAVAAPGTPPAYGLSKLALHAVTRQFAACVPPNVDVCVNTLDPGWVRTDMGGQAASRSADAPASEIVAVLFSPPGSANGALLRRGTVVEA</sequence>
<dbReference type="SUPFAM" id="SSF51735">
    <property type="entry name" value="NAD(P)-binding Rossmann-fold domains"/>
    <property type="match status" value="1"/>
</dbReference>
<dbReference type="InterPro" id="IPR036291">
    <property type="entry name" value="NAD(P)-bd_dom_sf"/>
</dbReference>
<comment type="caution">
    <text evidence="3">The sequence shown here is derived from an EMBL/GenBank/DDBJ whole genome shotgun (WGS) entry which is preliminary data.</text>
</comment>
<dbReference type="RefSeq" id="WP_168608712.1">
    <property type="nucleotide sequence ID" value="NZ_JAAZQD010000002.1"/>
</dbReference>
<dbReference type="PRINTS" id="PR00080">
    <property type="entry name" value="SDRFAMILY"/>
</dbReference>
<dbReference type="Pfam" id="PF00106">
    <property type="entry name" value="adh_short"/>
    <property type="match status" value="1"/>
</dbReference>
<dbReference type="Proteomes" id="UP000541636">
    <property type="component" value="Unassembled WGS sequence"/>
</dbReference>
<dbReference type="Gene3D" id="3.40.50.720">
    <property type="entry name" value="NAD(P)-binding Rossmann-like Domain"/>
    <property type="match status" value="1"/>
</dbReference>
<dbReference type="PRINTS" id="PR00081">
    <property type="entry name" value="GDHRDH"/>
</dbReference>
<keyword evidence="4" id="KW-1185">Reference proteome</keyword>
<dbReference type="EMBL" id="JAAZQD010000002">
    <property type="protein sequence ID" value="NKZ38382.1"/>
    <property type="molecule type" value="Genomic_DNA"/>
</dbReference>